<gene>
    <name evidence="1" type="ORF">VCS650_LOCUS25920</name>
</gene>
<evidence type="ECO:0000313" key="1">
    <source>
        <dbReference type="EMBL" id="CAF1206185.1"/>
    </source>
</evidence>
<sequence>MYQSKNNEQWDFFKEDGTVNDFFKNVEQGASTTVYAALAPELDGYAGEYLEDCAINREINVDKTNIKNEAELNKLLHDIVNELDVNLSTTSPPSIATTATGEQSYHAQVNHKQVLREQQYHEQSYIQDHYKQVLHEKQYTQQPFHLQDNHEKLLNDSRYVAILNDLQKPID</sequence>
<comment type="caution">
    <text evidence="1">The sequence shown here is derived from an EMBL/GenBank/DDBJ whole genome shotgun (WGS) entry which is preliminary data.</text>
</comment>
<proteinExistence type="predicted"/>
<organism evidence="1 2">
    <name type="scientific">Adineta steineri</name>
    <dbReference type="NCBI Taxonomy" id="433720"/>
    <lineage>
        <taxon>Eukaryota</taxon>
        <taxon>Metazoa</taxon>
        <taxon>Spiralia</taxon>
        <taxon>Gnathifera</taxon>
        <taxon>Rotifera</taxon>
        <taxon>Eurotatoria</taxon>
        <taxon>Bdelloidea</taxon>
        <taxon>Adinetida</taxon>
        <taxon>Adinetidae</taxon>
        <taxon>Adineta</taxon>
    </lineage>
</organism>
<dbReference type="EMBL" id="CAJNON010000339">
    <property type="protein sequence ID" value="CAF1206185.1"/>
    <property type="molecule type" value="Genomic_DNA"/>
</dbReference>
<dbReference type="OrthoDB" id="9989144at2759"/>
<dbReference type="AlphaFoldDB" id="A0A814WJ44"/>
<reference evidence="1" key="1">
    <citation type="submission" date="2021-02" db="EMBL/GenBank/DDBJ databases">
        <authorList>
            <person name="Nowell W R."/>
        </authorList>
    </citation>
    <scope>NUCLEOTIDE SEQUENCE</scope>
</reference>
<protein>
    <submittedName>
        <fullName evidence="1">Uncharacterized protein</fullName>
    </submittedName>
</protein>
<name>A0A814WJ44_9BILA</name>
<accession>A0A814WJ44</accession>
<evidence type="ECO:0000313" key="2">
    <source>
        <dbReference type="Proteomes" id="UP000663891"/>
    </source>
</evidence>
<dbReference type="Proteomes" id="UP000663891">
    <property type="component" value="Unassembled WGS sequence"/>
</dbReference>